<sequence length="93" mass="10423">MIEKKALHTTVCAEHRLSAEKAAARNNDQDSSIPSCCLLSRGFTRVKKTANTHTHTVSTLSYLFRCGSKVSRCFFFSLASHSRLQCEWRTVSA</sequence>
<dbReference type="Proteomes" id="UP000075884">
    <property type="component" value="Unassembled WGS sequence"/>
</dbReference>
<organism evidence="1 2">
    <name type="scientific">Anopheles dirus</name>
    <dbReference type="NCBI Taxonomy" id="7168"/>
    <lineage>
        <taxon>Eukaryota</taxon>
        <taxon>Metazoa</taxon>
        <taxon>Ecdysozoa</taxon>
        <taxon>Arthropoda</taxon>
        <taxon>Hexapoda</taxon>
        <taxon>Insecta</taxon>
        <taxon>Pterygota</taxon>
        <taxon>Neoptera</taxon>
        <taxon>Endopterygota</taxon>
        <taxon>Diptera</taxon>
        <taxon>Nematocera</taxon>
        <taxon>Culicoidea</taxon>
        <taxon>Culicidae</taxon>
        <taxon>Anophelinae</taxon>
        <taxon>Anopheles</taxon>
    </lineage>
</organism>
<keyword evidence="2" id="KW-1185">Reference proteome</keyword>
<evidence type="ECO:0000313" key="2">
    <source>
        <dbReference type="Proteomes" id="UP000075884"/>
    </source>
</evidence>
<evidence type="ECO:0000313" key="1">
    <source>
        <dbReference type="EnsemblMetazoa" id="ADIR015002-PA"/>
    </source>
</evidence>
<proteinExistence type="predicted"/>
<dbReference type="EnsemblMetazoa" id="ADIR015002-RA">
    <property type="protein sequence ID" value="ADIR015002-PA"/>
    <property type="gene ID" value="ADIR015002"/>
</dbReference>
<dbReference type="VEuPathDB" id="VectorBase:ADIR015002"/>
<dbReference type="AlphaFoldDB" id="A0A182NYW3"/>
<protein>
    <submittedName>
        <fullName evidence="1">Uncharacterized protein</fullName>
    </submittedName>
</protein>
<reference evidence="2" key="1">
    <citation type="submission" date="2013-03" db="EMBL/GenBank/DDBJ databases">
        <title>The Genome Sequence of Anopheles dirus WRAIR2.</title>
        <authorList>
            <consortium name="The Broad Institute Genomics Platform"/>
            <person name="Neafsey D.E."/>
            <person name="Walton C."/>
            <person name="Walker B."/>
            <person name="Young S.K."/>
            <person name="Zeng Q."/>
            <person name="Gargeya S."/>
            <person name="Fitzgerald M."/>
            <person name="Haas B."/>
            <person name="Abouelleil A."/>
            <person name="Allen A.W."/>
            <person name="Alvarado L."/>
            <person name="Arachchi H.M."/>
            <person name="Berlin A.M."/>
            <person name="Chapman S.B."/>
            <person name="Gainer-Dewar J."/>
            <person name="Goldberg J."/>
            <person name="Griggs A."/>
            <person name="Gujja S."/>
            <person name="Hansen M."/>
            <person name="Howarth C."/>
            <person name="Imamovic A."/>
            <person name="Ireland A."/>
            <person name="Larimer J."/>
            <person name="McCowan C."/>
            <person name="Murphy C."/>
            <person name="Pearson M."/>
            <person name="Poon T.W."/>
            <person name="Priest M."/>
            <person name="Roberts A."/>
            <person name="Saif S."/>
            <person name="Shea T."/>
            <person name="Sisk P."/>
            <person name="Sykes S."/>
            <person name="Wortman J."/>
            <person name="Nusbaum C."/>
            <person name="Birren B."/>
        </authorList>
    </citation>
    <scope>NUCLEOTIDE SEQUENCE [LARGE SCALE GENOMIC DNA]</scope>
    <source>
        <strain evidence="2">WRAIR2</strain>
    </source>
</reference>
<reference evidence="1" key="2">
    <citation type="submission" date="2020-05" db="UniProtKB">
        <authorList>
            <consortium name="EnsemblMetazoa"/>
        </authorList>
    </citation>
    <scope>IDENTIFICATION</scope>
    <source>
        <strain evidence="1">WRAIR2</strain>
    </source>
</reference>
<name>A0A182NYW3_9DIPT</name>
<accession>A0A182NYW3</accession>